<name>A0A9P7JQY8_9AGAM</name>
<comment type="caution">
    <text evidence="2">The sequence shown here is derived from an EMBL/GenBank/DDBJ whole genome shotgun (WGS) entry which is preliminary data.</text>
</comment>
<feature type="compositionally biased region" description="Low complexity" evidence="1">
    <location>
        <begin position="432"/>
        <end position="470"/>
    </location>
</feature>
<feature type="region of interest" description="Disordered" evidence="1">
    <location>
        <begin position="1"/>
        <end position="42"/>
    </location>
</feature>
<feature type="region of interest" description="Disordered" evidence="1">
    <location>
        <begin position="209"/>
        <end position="483"/>
    </location>
</feature>
<keyword evidence="3" id="KW-1185">Reference proteome</keyword>
<sequence length="602" mass="66233">MPALRHLARRSARLRANTQEVRSNPMDPQASSSQRQPESNHQDTIKFAIQWERDHALTTILINHLTTHPPDCRILFYSNGKKAMPNVDDAPSGKDKNEIHDVIAKLIFATHSKYKTAYHQDLKKFHVSVANRITALKNKYKKCKAKFSAMGAGVVPLDATTSNNLLDEVNAELPWYTDLDSMWHSIPSFAIKSHSSRLGVDHAGNLYALVQPHGDPGRAGPSMNFEGATQPSHSASSPQSQPHLPSHSASSTQLQPHSTFSPQPQPSNGSYNNNPPIDPCLLQAPPSFPRNDTSNTNHDADADMDNGSSNNNPPIDPRLLQAPPSFHRNDTDCNMDGPDDDDNDDDLDLSGALSAPLGDAMRHLEDDPMTPDSHTRATGKKCQLAASPSPPPNVPSAFEVPQKSPTPFYDSRAAFGAQRPSSCGGHHRKTPSIASSGMSRSMSTPSSTTRNTSSDSLISPTPHTSLPTSTEGSKKKKAKSDVQEQVAKVNDEIESIQSSAVSRHEAKHQRFLAKLDVKTDYHRDVKKYEWLRDTRAHESSQAAVNHQCHQESKDAEIRLRETDIQVHKAHSLVLDKEAETLRLKIQFHQMMQGSKPPASHGE</sequence>
<dbReference type="OrthoDB" id="2677764at2759"/>
<proteinExistence type="predicted"/>
<dbReference type="EMBL" id="JABBWM010000054">
    <property type="protein sequence ID" value="KAG2100435.1"/>
    <property type="molecule type" value="Genomic_DNA"/>
</dbReference>
<protein>
    <submittedName>
        <fullName evidence="2">Uncharacterized protein</fullName>
    </submittedName>
</protein>
<dbReference type="Proteomes" id="UP000823399">
    <property type="component" value="Unassembled WGS sequence"/>
</dbReference>
<gene>
    <name evidence="2" type="ORF">F5147DRAFT_776987</name>
</gene>
<feature type="compositionally biased region" description="Basic residues" evidence="1">
    <location>
        <begin position="1"/>
        <end position="13"/>
    </location>
</feature>
<organism evidence="2 3">
    <name type="scientific">Suillus discolor</name>
    <dbReference type="NCBI Taxonomy" id="1912936"/>
    <lineage>
        <taxon>Eukaryota</taxon>
        <taxon>Fungi</taxon>
        <taxon>Dikarya</taxon>
        <taxon>Basidiomycota</taxon>
        <taxon>Agaricomycotina</taxon>
        <taxon>Agaricomycetes</taxon>
        <taxon>Agaricomycetidae</taxon>
        <taxon>Boletales</taxon>
        <taxon>Suillineae</taxon>
        <taxon>Suillaceae</taxon>
        <taxon>Suillus</taxon>
    </lineage>
</organism>
<feature type="compositionally biased region" description="Low complexity" evidence="1">
    <location>
        <begin position="230"/>
        <end position="251"/>
    </location>
</feature>
<dbReference type="GeneID" id="64704181"/>
<evidence type="ECO:0000256" key="1">
    <source>
        <dbReference type="SAM" id="MobiDB-lite"/>
    </source>
</evidence>
<feature type="compositionally biased region" description="Polar residues" evidence="1">
    <location>
        <begin position="252"/>
        <end position="275"/>
    </location>
</feature>
<dbReference type="AlphaFoldDB" id="A0A9P7JQY8"/>
<evidence type="ECO:0000313" key="2">
    <source>
        <dbReference type="EMBL" id="KAG2100435.1"/>
    </source>
</evidence>
<dbReference type="RefSeq" id="XP_041289540.1">
    <property type="nucleotide sequence ID" value="XM_041441922.1"/>
</dbReference>
<reference evidence="2" key="1">
    <citation type="journal article" date="2020" name="New Phytol.">
        <title>Comparative genomics reveals dynamic genome evolution in host specialist ectomycorrhizal fungi.</title>
        <authorList>
            <person name="Lofgren L.A."/>
            <person name="Nguyen N.H."/>
            <person name="Vilgalys R."/>
            <person name="Ruytinx J."/>
            <person name="Liao H.L."/>
            <person name="Branco S."/>
            <person name="Kuo A."/>
            <person name="LaButti K."/>
            <person name="Lipzen A."/>
            <person name="Andreopoulos W."/>
            <person name="Pangilinan J."/>
            <person name="Riley R."/>
            <person name="Hundley H."/>
            <person name="Na H."/>
            <person name="Barry K."/>
            <person name="Grigoriev I.V."/>
            <person name="Stajich J.E."/>
            <person name="Kennedy P.G."/>
        </authorList>
    </citation>
    <scope>NUCLEOTIDE SEQUENCE</scope>
    <source>
        <strain evidence="2">FC423</strain>
    </source>
</reference>
<evidence type="ECO:0000313" key="3">
    <source>
        <dbReference type="Proteomes" id="UP000823399"/>
    </source>
</evidence>
<feature type="compositionally biased region" description="Acidic residues" evidence="1">
    <location>
        <begin position="337"/>
        <end position="348"/>
    </location>
</feature>
<accession>A0A9P7JQY8</accession>